<comment type="caution">
    <text evidence="4">The sequence shown here is derived from an EMBL/GenBank/DDBJ whole genome shotgun (WGS) entry which is preliminary data.</text>
</comment>
<dbReference type="SUPFAM" id="SSF55166">
    <property type="entry name" value="Hedgehog/DD-peptidase"/>
    <property type="match status" value="1"/>
</dbReference>
<feature type="domain" description="Peptidase M15C" evidence="3">
    <location>
        <begin position="170"/>
        <end position="248"/>
    </location>
</feature>
<feature type="region of interest" description="Disordered" evidence="1">
    <location>
        <begin position="22"/>
        <end position="62"/>
    </location>
</feature>
<name>A0A2S6IWS5_9ACTN</name>
<dbReference type="RefSeq" id="WP_104431057.1">
    <property type="nucleotide sequence ID" value="NZ_PTJD01000001.1"/>
</dbReference>
<keyword evidence="5" id="KW-1185">Reference proteome</keyword>
<protein>
    <submittedName>
        <fullName evidence="4">D-alanyl-D-alanine carboxypeptidase-like protein</fullName>
    </submittedName>
</protein>
<dbReference type="AlphaFoldDB" id="A0A2S6IWS5"/>
<evidence type="ECO:0000259" key="3">
    <source>
        <dbReference type="Pfam" id="PF13539"/>
    </source>
</evidence>
<dbReference type="OrthoDB" id="9799970at2"/>
<evidence type="ECO:0000313" key="4">
    <source>
        <dbReference type="EMBL" id="PPK98690.1"/>
    </source>
</evidence>
<dbReference type="InterPro" id="IPR039561">
    <property type="entry name" value="Peptidase_M15C"/>
</dbReference>
<gene>
    <name evidence="4" type="ORF">CLV92_101390</name>
</gene>
<dbReference type="Proteomes" id="UP000239485">
    <property type="component" value="Unassembled WGS sequence"/>
</dbReference>
<keyword evidence="4" id="KW-0121">Carboxypeptidase</keyword>
<keyword evidence="4" id="KW-0645">Protease</keyword>
<keyword evidence="2" id="KW-0732">Signal</keyword>
<dbReference type="EMBL" id="PTJD01000001">
    <property type="protein sequence ID" value="PPK98690.1"/>
    <property type="molecule type" value="Genomic_DNA"/>
</dbReference>
<feature type="chain" id="PRO_5015615773" evidence="2">
    <location>
        <begin position="27"/>
        <end position="252"/>
    </location>
</feature>
<dbReference type="GO" id="GO:0004180">
    <property type="term" value="F:carboxypeptidase activity"/>
    <property type="evidence" value="ECO:0007669"/>
    <property type="project" value="UniProtKB-KW"/>
</dbReference>
<dbReference type="Pfam" id="PF13539">
    <property type="entry name" value="Peptidase_M15_4"/>
    <property type="match status" value="1"/>
</dbReference>
<evidence type="ECO:0000256" key="2">
    <source>
        <dbReference type="SAM" id="SignalP"/>
    </source>
</evidence>
<keyword evidence="4" id="KW-0378">Hydrolase</keyword>
<accession>A0A2S6IWS5</accession>
<sequence>MGLRRLLLPVAAAVALGAAATPVAGAPGTSQPGTSRPGTSRPAAADALPATGPILPRGSRAPAPADRFVATVTPVTAADLPSSYRPGCPVPPERLRRLTVSHVDFLGRQRLGTLVVHQDVADPLVRVFARLHALQYPIERMEPVEAFAGSDDASMDANNTSAFNCRARTGGTGFSEHSHGTALDLNPVQNPYVRGTTVLPEAGRAHVDRSTAHPAVLRAGDPVVSALAAEGFRWGGTWTTLKDYQHFSTSGR</sequence>
<organism evidence="4 5">
    <name type="scientific">Kineococcus xinjiangensis</name>
    <dbReference type="NCBI Taxonomy" id="512762"/>
    <lineage>
        <taxon>Bacteria</taxon>
        <taxon>Bacillati</taxon>
        <taxon>Actinomycetota</taxon>
        <taxon>Actinomycetes</taxon>
        <taxon>Kineosporiales</taxon>
        <taxon>Kineosporiaceae</taxon>
        <taxon>Kineococcus</taxon>
    </lineage>
</organism>
<feature type="signal peptide" evidence="2">
    <location>
        <begin position="1"/>
        <end position="26"/>
    </location>
</feature>
<reference evidence="4 5" key="1">
    <citation type="submission" date="2018-02" db="EMBL/GenBank/DDBJ databases">
        <title>Genomic Encyclopedia of Archaeal and Bacterial Type Strains, Phase II (KMG-II): from individual species to whole genera.</title>
        <authorList>
            <person name="Goeker M."/>
        </authorList>
    </citation>
    <scope>NUCLEOTIDE SEQUENCE [LARGE SCALE GENOMIC DNA]</scope>
    <source>
        <strain evidence="4 5">DSM 22857</strain>
    </source>
</reference>
<dbReference type="InterPro" id="IPR009045">
    <property type="entry name" value="Zn_M74/Hedgehog-like"/>
</dbReference>
<evidence type="ECO:0000256" key="1">
    <source>
        <dbReference type="SAM" id="MobiDB-lite"/>
    </source>
</evidence>
<evidence type="ECO:0000313" key="5">
    <source>
        <dbReference type="Proteomes" id="UP000239485"/>
    </source>
</evidence>
<proteinExistence type="predicted"/>
<dbReference type="Gene3D" id="3.30.1380.10">
    <property type="match status" value="1"/>
</dbReference>